<protein>
    <recommendedName>
        <fullName evidence="4">DUF1146 domain-containing protein</fullName>
    </recommendedName>
</protein>
<accession>A0ABU1LC40</accession>
<feature type="transmembrane region" description="Helical" evidence="1">
    <location>
        <begin position="35"/>
        <end position="56"/>
    </location>
</feature>
<reference evidence="2 3" key="1">
    <citation type="submission" date="2023-07" db="EMBL/GenBank/DDBJ databases">
        <title>Sorghum-associated microbial communities from plants grown in Nebraska, USA.</title>
        <authorList>
            <person name="Schachtman D."/>
        </authorList>
    </citation>
    <scope>NUCLEOTIDE SEQUENCE [LARGE SCALE GENOMIC DNA]</scope>
    <source>
        <strain evidence="2 3">DS1709</strain>
    </source>
</reference>
<sequence length="63" mass="7508">MQKELMILIAIYLGFSYCSMKFFEMFTVKSRHKLYLNILSFTGTFTMCLVISYLVFKYLLLDV</sequence>
<keyword evidence="3" id="KW-1185">Reference proteome</keyword>
<evidence type="ECO:0000313" key="3">
    <source>
        <dbReference type="Proteomes" id="UP001184853"/>
    </source>
</evidence>
<name>A0ABU1LC40_9FLAO</name>
<organism evidence="2 3">
    <name type="scientific">Chryseobacterium geocarposphaerae</name>
    <dbReference type="NCBI Taxonomy" id="1416776"/>
    <lineage>
        <taxon>Bacteria</taxon>
        <taxon>Pseudomonadati</taxon>
        <taxon>Bacteroidota</taxon>
        <taxon>Flavobacteriia</taxon>
        <taxon>Flavobacteriales</taxon>
        <taxon>Weeksellaceae</taxon>
        <taxon>Chryseobacterium group</taxon>
        <taxon>Chryseobacterium</taxon>
    </lineage>
</organism>
<feature type="transmembrane region" description="Helical" evidence="1">
    <location>
        <begin position="6"/>
        <end position="23"/>
    </location>
</feature>
<evidence type="ECO:0008006" key="4">
    <source>
        <dbReference type="Google" id="ProtNLM"/>
    </source>
</evidence>
<proteinExistence type="predicted"/>
<comment type="caution">
    <text evidence="2">The sequence shown here is derived from an EMBL/GenBank/DDBJ whole genome shotgun (WGS) entry which is preliminary data.</text>
</comment>
<dbReference type="Proteomes" id="UP001184853">
    <property type="component" value="Unassembled WGS sequence"/>
</dbReference>
<keyword evidence="1" id="KW-0812">Transmembrane</keyword>
<keyword evidence="1" id="KW-1133">Transmembrane helix</keyword>
<gene>
    <name evidence="2" type="ORF">J2781_001202</name>
</gene>
<evidence type="ECO:0000313" key="2">
    <source>
        <dbReference type="EMBL" id="MDR6404287.1"/>
    </source>
</evidence>
<evidence type="ECO:0000256" key="1">
    <source>
        <dbReference type="SAM" id="Phobius"/>
    </source>
</evidence>
<dbReference type="EMBL" id="JAVDQS010000002">
    <property type="protein sequence ID" value="MDR6404287.1"/>
    <property type="molecule type" value="Genomic_DNA"/>
</dbReference>
<keyword evidence="1" id="KW-0472">Membrane</keyword>